<keyword evidence="5" id="KW-0547">Nucleotide-binding</keyword>
<comment type="pathway">
    <text evidence="2">Carbohydrate metabolism; hexose metabolism.</text>
</comment>
<dbReference type="GO" id="GO:0006096">
    <property type="term" value="P:glycolytic process"/>
    <property type="evidence" value="ECO:0007669"/>
    <property type="project" value="UniProtKB-KW"/>
</dbReference>
<evidence type="ECO:0000256" key="4">
    <source>
        <dbReference type="ARBA" id="ARBA00044613"/>
    </source>
</evidence>
<protein>
    <recommendedName>
        <fullName evidence="5">Phosphotransferase</fullName>
        <ecNumber evidence="5">2.7.1.-</ecNumber>
    </recommendedName>
</protein>
<dbReference type="GO" id="GO:0008865">
    <property type="term" value="F:fructokinase activity"/>
    <property type="evidence" value="ECO:0007669"/>
    <property type="project" value="TreeGrafter"/>
</dbReference>
<keyword evidence="8" id="KW-1185">Reference proteome</keyword>
<evidence type="ECO:0000256" key="1">
    <source>
        <dbReference type="ARBA" id="ARBA00004888"/>
    </source>
</evidence>
<feature type="domain" description="Hexokinase C-terminal" evidence="6">
    <location>
        <begin position="22"/>
        <end position="120"/>
    </location>
</feature>
<dbReference type="PANTHER" id="PTHR19443:SF16">
    <property type="entry name" value="HEXOKINASE TYPE 1-RELATED"/>
    <property type="match status" value="1"/>
</dbReference>
<evidence type="ECO:0000256" key="3">
    <source>
        <dbReference type="ARBA" id="ARBA00023152"/>
    </source>
</evidence>
<comment type="similarity">
    <text evidence="5">Belongs to the hexokinase family.</text>
</comment>
<comment type="caution">
    <text evidence="7">The sequence shown here is derived from an EMBL/GenBank/DDBJ whole genome shotgun (WGS) entry which is preliminary data.</text>
</comment>
<evidence type="ECO:0000256" key="2">
    <source>
        <dbReference type="ARBA" id="ARBA00005028"/>
    </source>
</evidence>
<organism evidence="7 8">
    <name type="scientific">Elysia marginata</name>
    <dbReference type="NCBI Taxonomy" id="1093978"/>
    <lineage>
        <taxon>Eukaryota</taxon>
        <taxon>Metazoa</taxon>
        <taxon>Spiralia</taxon>
        <taxon>Lophotrochozoa</taxon>
        <taxon>Mollusca</taxon>
        <taxon>Gastropoda</taxon>
        <taxon>Heterobranchia</taxon>
        <taxon>Euthyneura</taxon>
        <taxon>Panpulmonata</taxon>
        <taxon>Sacoglossa</taxon>
        <taxon>Placobranchoidea</taxon>
        <taxon>Plakobranchidae</taxon>
        <taxon>Elysia</taxon>
    </lineage>
</organism>
<keyword evidence="5" id="KW-0418">Kinase</keyword>
<dbReference type="InterPro" id="IPR022673">
    <property type="entry name" value="Hexokinase_C"/>
</dbReference>
<evidence type="ECO:0000313" key="7">
    <source>
        <dbReference type="EMBL" id="GFR77001.1"/>
    </source>
</evidence>
<dbReference type="Gene3D" id="3.40.367.20">
    <property type="match status" value="1"/>
</dbReference>
<dbReference type="Proteomes" id="UP000762676">
    <property type="component" value="Unassembled WGS sequence"/>
</dbReference>
<comment type="catalytic activity">
    <reaction evidence="4">
        <text>a D-hexose + ATP = a D-hexose 6-phosphate + ADP + H(+)</text>
        <dbReference type="Rhea" id="RHEA:22740"/>
        <dbReference type="ChEBI" id="CHEBI:4194"/>
        <dbReference type="ChEBI" id="CHEBI:15378"/>
        <dbReference type="ChEBI" id="CHEBI:30616"/>
        <dbReference type="ChEBI" id="CHEBI:229467"/>
        <dbReference type="ChEBI" id="CHEBI:456216"/>
        <dbReference type="EC" id="2.7.1.1"/>
    </reaction>
    <physiologicalReaction direction="left-to-right" evidence="4">
        <dbReference type="Rhea" id="RHEA:22741"/>
    </physiologicalReaction>
</comment>
<sequence length="124" mass="14395">MTQLEFLFPVPYSQGWRVIFFFRDDVDNFTVTKQIFDELELGTYSEQDCRLVRHVCSLVSKRAAYLASAGIACLLNKMGRKEATVGVDGSLYRFHPFFHDLMMEKISQLIRPNLSCNVIVDFMR</sequence>
<dbReference type="EC" id="2.7.1.-" evidence="5"/>
<dbReference type="SUPFAM" id="SSF53067">
    <property type="entry name" value="Actin-like ATPase domain"/>
    <property type="match status" value="1"/>
</dbReference>
<name>A0AAV4FXG9_9GAST</name>
<dbReference type="InterPro" id="IPR043129">
    <property type="entry name" value="ATPase_NBD"/>
</dbReference>
<dbReference type="InterPro" id="IPR001312">
    <property type="entry name" value="Hexokinase"/>
</dbReference>
<dbReference type="GO" id="GO:0001678">
    <property type="term" value="P:intracellular glucose homeostasis"/>
    <property type="evidence" value="ECO:0007669"/>
    <property type="project" value="InterPro"/>
</dbReference>
<dbReference type="GO" id="GO:0005829">
    <property type="term" value="C:cytosol"/>
    <property type="evidence" value="ECO:0007669"/>
    <property type="project" value="TreeGrafter"/>
</dbReference>
<dbReference type="GO" id="GO:0005739">
    <property type="term" value="C:mitochondrion"/>
    <property type="evidence" value="ECO:0007669"/>
    <property type="project" value="TreeGrafter"/>
</dbReference>
<proteinExistence type="inferred from homology"/>
<keyword evidence="5" id="KW-0808">Transferase</keyword>
<evidence type="ECO:0000259" key="6">
    <source>
        <dbReference type="Pfam" id="PF03727"/>
    </source>
</evidence>
<evidence type="ECO:0000256" key="5">
    <source>
        <dbReference type="RuleBase" id="RU362007"/>
    </source>
</evidence>
<dbReference type="GO" id="GO:0005536">
    <property type="term" value="F:D-glucose binding"/>
    <property type="evidence" value="ECO:0007669"/>
    <property type="project" value="InterPro"/>
</dbReference>
<dbReference type="AlphaFoldDB" id="A0AAV4FXG9"/>
<dbReference type="PROSITE" id="PS51748">
    <property type="entry name" value="HEXOKINASE_2"/>
    <property type="match status" value="1"/>
</dbReference>
<dbReference type="Pfam" id="PF03727">
    <property type="entry name" value="Hexokinase_2"/>
    <property type="match status" value="1"/>
</dbReference>
<evidence type="ECO:0000313" key="8">
    <source>
        <dbReference type="Proteomes" id="UP000762676"/>
    </source>
</evidence>
<keyword evidence="3 5" id="KW-0324">Glycolysis</keyword>
<dbReference type="GO" id="GO:0005524">
    <property type="term" value="F:ATP binding"/>
    <property type="evidence" value="ECO:0007669"/>
    <property type="project" value="UniProtKB-UniRule"/>
</dbReference>
<dbReference type="PANTHER" id="PTHR19443">
    <property type="entry name" value="HEXOKINASE"/>
    <property type="match status" value="1"/>
</dbReference>
<dbReference type="GO" id="GO:0004340">
    <property type="term" value="F:glucokinase activity"/>
    <property type="evidence" value="ECO:0007669"/>
    <property type="project" value="TreeGrafter"/>
</dbReference>
<accession>A0AAV4FXG9</accession>
<reference evidence="7 8" key="1">
    <citation type="journal article" date="2021" name="Elife">
        <title>Chloroplast acquisition without the gene transfer in kleptoplastic sea slugs, Plakobranchus ocellatus.</title>
        <authorList>
            <person name="Maeda T."/>
            <person name="Takahashi S."/>
            <person name="Yoshida T."/>
            <person name="Shimamura S."/>
            <person name="Takaki Y."/>
            <person name="Nagai Y."/>
            <person name="Toyoda A."/>
            <person name="Suzuki Y."/>
            <person name="Arimoto A."/>
            <person name="Ishii H."/>
            <person name="Satoh N."/>
            <person name="Nishiyama T."/>
            <person name="Hasebe M."/>
            <person name="Maruyama T."/>
            <person name="Minagawa J."/>
            <person name="Obokata J."/>
            <person name="Shigenobu S."/>
        </authorList>
    </citation>
    <scope>NUCLEOTIDE SEQUENCE [LARGE SCALE GENOMIC DNA]</scope>
</reference>
<dbReference type="GO" id="GO:0006006">
    <property type="term" value="P:glucose metabolic process"/>
    <property type="evidence" value="ECO:0007669"/>
    <property type="project" value="TreeGrafter"/>
</dbReference>
<keyword evidence="5" id="KW-0067">ATP-binding</keyword>
<comment type="pathway">
    <text evidence="1">Carbohydrate degradation; glycolysis; D-glyceraldehyde 3-phosphate and glycerone phosphate from D-glucose: step 1/4.</text>
</comment>
<gene>
    <name evidence="7" type="ORF">ElyMa_005814000</name>
</gene>
<dbReference type="EMBL" id="BMAT01011672">
    <property type="protein sequence ID" value="GFR77001.1"/>
    <property type="molecule type" value="Genomic_DNA"/>
</dbReference>